<dbReference type="GO" id="GO:0000398">
    <property type="term" value="P:mRNA splicing, via spliceosome"/>
    <property type="evidence" value="ECO:0007669"/>
    <property type="project" value="InterPro"/>
</dbReference>
<evidence type="ECO:0000256" key="10">
    <source>
        <dbReference type="SAM" id="MobiDB-lite"/>
    </source>
</evidence>
<dbReference type="SUPFAM" id="SSF50978">
    <property type="entry name" value="WD40 repeat-like"/>
    <property type="match status" value="1"/>
</dbReference>
<keyword evidence="4" id="KW-0747">Spliceosome</keyword>
<evidence type="ECO:0000256" key="1">
    <source>
        <dbReference type="ARBA" id="ARBA00004123"/>
    </source>
</evidence>
<feature type="repeat" description="WD" evidence="9">
    <location>
        <begin position="427"/>
        <end position="459"/>
    </location>
</feature>
<keyword evidence="7" id="KW-0539">Nucleus</keyword>
<evidence type="ECO:0000313" key="11">
    <source>
        <dbReference type="EMBL" id="GMH62152.1"/>
    </source>
</evidence>
<evidence type="ECO:0000256" key="3">
    <source>
        <dbReference type="ARBA" id="ARBA00022664"/>
    </source>
</evidence>
<name>A0A9W7A3C9_9STRA</name>
<evidence type="ECO:0000313" key="12">
    <source>
        <dbReference type="Proteomes" id="UP001165082"/>
    </source>
</evidence>
<dbReference type="AlphaFoldDB" id="A0A9W7A3C9"/>
<dbReference type="GO" id="GO:0003729">
    <property type="term" value="F:mRNA binding"/>
    <property type="evidence" value="ECO:0007669"/>
    <property type="project" value="TreeGrafter"/>
</dbReference>
<keyword evidence="12" id="KW-1185">Reference proteome</keyword>
<feature type="compositionally biased region" description="Basic residues" evidence="10">
    <location>
        <begin position="150"/>
        <end position="159"/>
    </location>
</feature>
<reference evidence="11" key="1">
    <citation type="submission" date="2022-07" db="EMBL/GenBank/DDBJ databases">
        <title>Genome analysis of Parmales, a sister group of diatoms, reveals the evolutionary specialization of diatoms from phago-mixotrophs to photoautotrophs.</title>
        <authorList>
            <person name="Ban H."/>
            <person name="Sato S."/>
            <person name="Yoshikawa S."/>
            <person name="Kazumasa Y."/>
            <person name="Nakamura Y."/>
            <person name="Ichinomiya M."/>
            <person name="Saitoh K."/>
            <person name="Sato N."/>
            <person name="Blanc-Mathieu R."/>
            <person name="Endo H."/>
            <person name="Kuwata A."/>
            <person name="Ogata H."/>
        </authorList>
    </citation>
    <scope>NUCLEOTIDE SEQUENCE</scope>
</reference>
<keyword evidence="2 9" id="KW-0853">WD repeat</keyword>
<dbReference type="CDD" id="cd00200">
    <property type="entry name" value="WD40"/>
    <property type="match status" value="1"/>
</dbReference>
<dbReference type="InterPro" id="IPR036322">
    <property type="entry name" value="WD40_repeat_dom_sf"/>
</dbReference>
<comment type="subcellular location">
    <subcellularLocation>
        <location evidence="1">Nucleus</location>
    </subcellularLocation>
</comment>
<dbReference type="GO" id="GO:0071013">
    <property type="term" value="C:catalytic step 2 spliceosome"/>
    <property type="evidence" value="ECO:0007669"/>
    <property type="project" value="InterPro"/>
</dbReference>
<dbReference type="PROSITE" id="PS00678">
    <property type="entry name" value="WD_REPEATS_1"/>
    <property type="match status" value="1"/>
</dbReference>
<organism evidence="11 12">
    <name type="scientific">Triparma retinervis</name>
    <dbReference type="NCBI Taxonomy" id="2557542"/>
    <lineage>
        <taxon>Eukaryota</taxon>
        <taxon>Sar</taxon>
        <taxon>Stramenopiles</taxon>
        <taxon>Ochrophyta</taxon>
        <taxon>Bolidophyceae</taxon>
        <taxon>Parmales</taxon>
        <taxon>Triparmaceae</taxon>
        <taxon>Triparma</taxon>
    </lineage>
</organism>
<protein>
    <recommendedName>
        <fullName evidence="8">Pre-mRNA-processing factor 17</fullName>
    </recommendedName>
</protein>
<keyword evidence="6" id="KW-0508">mRNA splicing</keyword>
<evidence type="ECO:0000256" key="9">
    <source>
        <dbReference type="PROSITE-ProRule" id="PRU00221"/>
    </source>
</evidence>
<dbReference type="PANTHER" id="PTHR43979:SF1">
    <property type="entry name" value="PRE-MRNA-PROCESSING FACTOR 17"/>
    <property type="match status" value="1"/>
</dbReference>
<sequence length="596" mass="65988">MEFDAYFRGQNERAKAKDADNEQEDMGGCVEMIMSSILDLQSSWSSSLSSDLSLLSLPPPLISPVASGAGVACDVEGGGGGRNERLLELEHARHVTQVRGLVGGEVYGGYELVGFGEVEGGSHGISLHTGIKRPGEMDEAPISQSEQDGKKRKKKRKKGPYIPSDEDLEGDDGQFGIFTKPSKQELALMEDSMTSVQTGEMHDYQLEKRDEIKEKEKAKDADEDSNLDRMVERKLSHLLPPRMAPGAVAPPSSTTFHGASVRDYQGRSWLSPPPGVRAVDTDDLSSHRSYVPTRCGGTIKGAHAKGVHCIRFSPTFGHMILSGGLDGDVKCWDVARRKLMRTYKGHTAAVRDVAWSGDGKRFLSVAYDRWVRLWDSETGECIKTFTTRRVPYCVKFYPLDNNLFVVGQSDNRVVCYDITKGTVVQEYNHHLAAVNTVTFTEDGKKMVTTSDDKKVMVWEWDIGVPVKYISEPDMHSMPAVACHPGGEFMALQSMDNEVKVYAASNRYQLVRKKSFRGHQAAGFACELSFSAEGRFLVGGDGNGKLWVWDWNTGRVLTKFNAHRKGPARGVEWSPVDPCLVATCGWDGEIKFWDNKK</sequence>
<feature type="repeat" description="WD" evidence="9">
    <location>
        <begin position="343"/>
        <end position="384"/>
    </location>
</feature>
<evidence type="ECO:0000256" key="4">
    <source>
        <dbReference type="ARBA" id="ARBA00022728"/>
    </source>
</evidence>
<dbReference type="Gene3D" id="2.130.10.10">
    <property type="entry name" value="YVTN repeat-like/Quinoprotein amine dehydrogenase"/>
    <property type="match status" value="1"/>
</dbReference>
<evidence type="ECO:0000256" key="6">
    <source>
        <dbReference type="ARBA" id="ARBA00023187"/>
    </source>
</evidence>
<feature type="repeat" description="WD" evidence="9">
    <location>
        <begin position="300"/>
        <end position="342"/>
    </location>
</feature>
<dbReference type="InterPro" id="IPR032847">
    <property type="entry name" value="PRPF17"/>
</dbReference>
<dbReference type="EMBL" id="BRXZ01001094">
    <property type="protein sequence ID" value="GMH62152.1"/>
    <property type="molecule type" value="Genomic_DNA"/>
</dbReference>
<keyword evidence="5" id="KW-0677">Repeat</keyword>
<dbReference type="InterPro" id="IPR015943">
    <property type="entry name" value="WD40/YVTN_repeat-like_dom_sf"/>
</dbReference>
<evidence type="ECO:0000256" key="7">
    <source>
        <dbReference type="ARBA" id="ARBA00023242"/>
    </source>
</evidence>
<dbReference type="InterPro" id="IPR019775">
    <property type="entry name" value="WD40_repeat_CS"/>
</dbReference>
<evidence type="ECO:0000256" key="5">
    <source>
        <dbReference type="ARBA" id="ARBA00022737"/>
    </source>
</evidence>
<comment type="caution">
    <text evidence="11">The sequence shown here is derived from an EMBL/GenBank/DDBJ whole genome shotgun (WGS) entry which is preliminary data.</text>
</comment>
<gene>
    <name evidence="11" type="ORF">TrRE_jg13203</name>
</gene>
<accession>A0A9W7A3C9</accession>
<proteinExistence type="predicted"/>
<dbReference type="FunFam" id="2.130.10.10:FF:000034">
    <property type="entry name" value="Pre-mRNA-processing factor 17, putative"/>
    <property type="match status" value="1"/>
</dbReference>
<keyword evidence="3" id="KW-0507">mRNA processing</keyword>
<dbReference type="SMART" id="SM00320">
    <property type="entry name" value="WD40"/>
    <property type="match status" value="6"/>
</dbReference>
<dbReference type="PROSITE" id="PS50082">
    <property type="entry name" value="WD_REPEATS_2"/>
    <property type="match status" value="3"/>
</dbReference>
<dbReference type="OrthoDB" id="10257301at2759"/>
<evidence type="ECO:0000256" key="8">
    <source>
        <dbReference type="ARBA" id="ARBA00068146"/>
    </source>
</evidence>
<dbReference type="InterPro" id="IPR001680">
    <property type="entry name" value="WD40_rpt"/>
</dbReference>
<dbReference type="Proteomes" id="UP001165082">
    <property type="component" value="Unassembled WGS sequence"/>
</dbReference>
<dbReference type="Pfam" id="PF00400">
    <property type="entry name" value="WD40"/>
    <property type="match status" value="5"/>
</dbReference>
<dbReference type="PANTHER" id="PTHR43979">
    <property type="entry name" value="PRE-MRNA-PROCESSING FACTOR 17"/>
    <property type="match status" value="1"/>
</dbReference>
<dbReference type="PROSITE" id="PS50294">
    <property type="entry name" value="WD_REPEATS_REGION"/>
    <property type="match status" value="3"/>
</dbReference>
<evidence type="ECO:0000256" key="2">
    <source>
        <dbReference type="ARBA" id="ARBA00022574"/>
    </source>
</evidence>
<feature type="region of interest" description="Disordered" evidence="10">
    <location>
        <begin position="129"/>
        <end position="177"/>
    </location>
</feature>